<dbReference type="SUPFAM" id="SSF48452">
    <property type="entry name" value="TPR-like"/>
    <property type="match status" value="1"/>
</dbReference>
<organism evidence="4 5">
    <name type="scientific">Chloropicon primus</name>
    <dbReference type="NCBI Taxonomy" id="1764295"/>
    <lineage>
        <taxon>Eukaryota</taxon>
        <taxon>Viridiplantae</taxon>
        <taxon>Chlorophyta</taxon>
        <taxon>Chloropicophyceae</taxon>
        <taxon>Chloropicales</taxon>
        <taxon>Chloropicaceae</taxon>
        <taxon>Chloropicon</taxon>
    </lineage>
</organism>
<dbReference type="Gene3D" id="1.25.40.10">
    <property type="entry name" value="Tetratricopeptide repeat domain"/>
    <property type="match status" value="1"/>
</dbReference>
<proteinExistence type="predicted"/>
<keyword evidence="4" id="KW-0378">Hydrolase</keyword>
<protein>
    <submittedName>
        <fullName evidence="4">P-loop-containing nucleoside triphosphate hydrolase</fullName>
    </submittedName>
</protein>
<evidence type="ECO:0000313" key="5">
    <source>
        <dbReference type="Proteomes" id="UP000316726"/>
    </source>
</evidence>
<feature type="region of interest" description="Disordered" evidence="3">
    <location>
        <begin position="512"/>
        <end position="536"/>
    </location>
</feature>
<gene>
    <name evidence="4" type="ORF">A3770_03p24990</name>
</gene>
<keyword evidence="5" id="KW-1185">Reference proteome</keyword>
<dbReference type="STRING" id="1764295.A0A5B8MI62"/>
<feature type="region of interest" description="Disordered" evidence="3">
    <location>
        <begin position="319"/>
        <end position="340"/>
    </location>
</feature>
<dbReference type="OrthoDB" id="629492at2759"/>
<evidence type="ECO:0000256" key="3">
    <source>
        <dbReference type="SAM" id="MobiDB-lite"/>
    </source>
</evidence>
<dbReference type="AlphaFoldDB" id="A0A5B8MI62"/>
<dbReference type="PANTHER" id="PTHR22904:SF523">
    <property type="entry name" value="STRESS-INDUCED-PHOSPHOPROTEIN 1"/>
    <property type="match status" value="1"/>
</dbReference>
<keyword evidence="2" id="KW-0802">TPR repeat</keyword>
<dbReference type="GO" id="GO:0016787">
    <property type="term" value="F:hydrolase activity"/>
    <property type="evidence" value="ECO:0007669"/>
    <property type="project" value="UniProtKB-KW"/>
</dbReference>
<sequence length="536" mass="58002">MTGRLCGDLKSQADHAFRNGSYAEAYELYASVEKSLPGPDVTLLLNKSIAALRMGETATSLEDAKAAQALLRDGGLLSPEGEGQLRGRQAKACYREGCALADLGRHGEALEAYRRGLVAKPGEPGLRSALRKSSHHMKVDWLAQTLAEQIRDAQAPNRFSSRDGKLLKPPIDKYQLHPKELRIKAREVLLGREQEFRDYVCGSWERGKQCVGRCVLSAVRALCYLSKARADEEGAVEQSLRDSRAAVAFAPEAGQAGPGSRVPSAARGRALATHAAVLEHLGDYVGAAIEIFGARELCPDSDEFGDDLARLKAKLTEEQRAAAEAGGSRGLREWREDERERSLPEHMRKRPKYYYYYEWMRKRIHGALGDLPGPVVDKLLTTDADELDLLLQYPQAIKGQAEEYLGVLRDRGERALETYSAPRMAWDEVRALEAGAGGAEEGNLLLTSHAMVGGGGDGGLTAAERIGAPVRPQLDPEAARRKAEAEGWMDGRKGGGGLVDFGRERVARGVGFGGFELGGGGKKKAGGGDDDLDGVD</sequence>
<name>A0A5B8MI62_9CHLO</name>
<evidence type="ECO:0000256" key="2">
    <source>
        <dbReference type="ARBA" id="ARBA00022803"/>
    </source>
</evidence>
<evidence type="ECO:0000313" key="4">
    <source>
        <dbReference type="EMBL" id="QDZ19981.1"/>
    </source>
</evidence>
<reference evidence="4 5" key="1">
    <citation type="submission" date="2018-07" db="EMBL/GenBank/DDBJ databases">
        <title>The complete nuclear genome of the prasinophyte Chloropicon primus (CCMP1205).</title>
        <authorList>
            <person name="Pombert J.-F."/>
            <person name="Otis C."/>
            <person name="Turmel M."/>
            <person name="Lemieux C."/>
        </authorList>
    </citation>
    <scope>NUCLEOTIDE SEQUENCE [LARGE SCALE GENOMIC DNA]</scope>
    <source>
        <strain evidence="4 5">CCMP1205</strain>
    </source>
</reference>
<accession>A0A5B8MI62</accession>
<dbReference type="Proteomes" id="UP000316726">
    <property type="component" value="Chromosome 3"/>
</dbReference>
<keyword evidence="1" id="KW-0677">Repeat</keyword>
<dbReference type="InterPro" id="IPR011990">
    <property type="entry name" value="TPR-like_helical_dom_sf"/>
</dbReference>
<dbReference type="EMBL" id="CP031036">
    <property type="protein sequence ID" value="QDZ19981.1"/>
    <property type="molecule type" value="Genomic_DNA"/>
</dbReference>
<dbReference type="GO" id="GO:0051879">
    <property type="term" value="F:Hsp90 protein binding"/>
    <property type="evidence" value="ECO:0007669"/>
    <property type="project" value="TreeGrafter"/>
</dbReference>
<feature type="compositionally biased region" description="Basic and acidic residues" evidence="3">
    <location>
        <begin position="330"/>
        <end position="340"/>
    </location>
</feature>
<dbReference type="PANTHER" id="PTHR22904">
    <property type="entry name" value="TPR REPEAT CONTAINING PROTEIN"/>
    <property type="match status" value="1"/>
</dbReference>
<evidence type="ECO:0000256" key="1">
    <source>
        <dbReference type="ARBA" id="ARBA00022737"/>
    </source>
</evidence>